<proteinExistence type="predicted"/>
<comment type="caution">
    <text evidence="2">The sequence shown here is derived from an EMBL/GenBank/DDBJ whole genome shotgun (WGS) entry which is preliminary data.</text>
</comment>
<gene>
    <name evidence="2" type="ORF">ACFSUD_07540</name>
</gene>
<reference evidence="3" key="1">
    <citation type="journal article" date="2019" name="Int. J. Syst. Evol. Microbiol.">
        <title>The Global Catalogue of Microorganisms (GCM) 10K type strain sequencing project: providing services to taxonomists for standard genome sequencing and annotation.</title>
        <authorList>
            <consortium name="The Broad Institute Genomics Platform"/>
            <consortium name="The Broad Institute Genome Sequencing Center for Infectious Disease"/>
            <person name="Wu L."/>
            <person name="Ma J."/>
        </authorList>
    </citation>
    <scope>NUCLEOTIDE SEQUENCE [LARGE SCALE GENOMIC DNA]</scope>
    <source>
        <strain evidence="3">TISTR 2562</strain>
    </source>
</reference>
<feature type="chain" id="PRO_5046008824" evidence="1">
    <location>
        <begin position="21"/>
        <end position="212"/>
    </location>
</feature>
<evidence type="ECO:0000313" key="2">
    <source>
        <dbReference type="EMBL" id="MFD2739413.1"/>
    </source>
</evidence>
<sequence length="212" mass="22438">MKAFKLIAALGLGVIVSACAAPQTVSRNATATASLDMAGQRAAAPLQVRKINVSVPRSLEVSEANRYYPSGDIVWREDPIGDRHAQVKTIFEDALAAGTADLKGRPVVLDVEVTRFHALTEKTRYSVGGIHSIKFLLTVRDARSGAVLAPTREIEADLRGYGGKRAIAAEQRGETQKVRISAHLGNVIRAQLQQTAAAMVAGATSGSAPAKI</sequence>
<protein>
    <submittedName>
        <fullName evidence="2">DUF6778 family protein</fullName>
    </submittedName>
</protein>
<accession>A0ABW5U0H8</accession>
<organism evidence="2 3">
    <name type="scientific">Sulfitobacter aestuarii</name>
    <dbReference type="NCBI Taxonomy" id="2161676"/>
    <lineage>
        <taxon>Bacteria</taxon>
        <taxon>Pseudomonadati</taxon>
        <taxon>Pseudomonadota</taxon>
        <taxon>Alphaproteobacteria</taxon>
        <taxon>Rhodobacterales</taxon>
        <taxon>Roseobacteraceae</taxon>
        <taxon>Sulfitobacter</taxon>
    </lineage>
</organism>
<dbReference type="EMBL" id="JBHUMP010000004">
    <property type="protein sequence ID" value="MFD2739413.1"/>
    <property type="molecule type" value="Genomic_DNA"/>
</dbReference>
<dbReference type="PROSITE" id="PS51257">
    <property type="entry name" value="PROKAR_LIPOPROTEIN"/>
    <property type="match status" value="1"/>
</dbReference>
<evidence type="ECO:0000256" key="1">
    <source>
        <dbReference type="SAM" id="SignalP"/>
    </source>
</evidence>
<dbReference type="Pfam" id="PF20569">
    <property type="entry name" value="DUF6778"/>
    <property type="match status" value="1"/>
</dbReference>
<dbReference type="Proteomes" id="UP001597474">
    <property type="component" value="Unassembled WGS sequence"/>
</dbReference>
<evidence type="ECO:0000313" key="3">
    <source>
        <dbReference type="Proteomes" id="UP001597474"/>
    </source>
</evidence>
<dbReference type="InterPro" id="IPR046705">
    <property type="entry name" value="DUF6778"/>
</dbReference>
<keyword evidence="1" id="KW-0732">Signal</keyword>
<feature type="signal peptide" evidence="1">
    <location>
        <begin position="1"/>
        <end position="20"/>
    </location>
</feature>
<keyword evidence="3" id="KW-1185">Reference proteome</keyword>
<dbReference type="RefSeq" id="WP_386372993.1">
    <property type="nucleotide sequence ID" value="NZ_JBHUMP010000004.1"/>
</dbReference>
<name>A0ABW5U0H8_9RHOB</name>